<accession>A0AAE0CJE2</accession>
<comment type="caution">
    <text evidence="1">The sequence shown here is derived from an EMBL/GenBank/DDBJ whole genome shotgun (WGS) entry which is preliminary data.</text>
</comment>
<organism evidence="1 2">
    <name type="scientific">Dipteronia dyeriana</name>
    <dbReference type="NCBI Taxonomy" id="168575"/>
    <lineage>
        <taxon>Eukaryota</taxon>
        <taxon>Viridiplantae</taxon>
        <taxon>Streptophyta</taxon>
        <taxon>Embryophyta</taxon>
        <taxon>Tracheophyta</taxon>
        <taxon>Spermatophyta</taxon>
        <taxon>Magnoliopsida</taxon>
        <taxon>eudicotyledons</taxon>
        <taxon>Gunneridae</taxon>
        <taxon>Pentapetalae</taxon>
        <taxon>rosids</taxon>
        <taxon>malvids</taxon>
        <taxon>Sapindales</taxon>
        <taxon>Sapindaceae</taxon>
        <taxon>Hippocastanoideae</taxon>
        <taxon>Acereae</taxon>
        <taxon>Dipteronia</taxon>
    </lineage>
</organism>
<name>A0AAE0CJE2_9ROSI</name>
<protein>
    <submittedName>
        <fullName evidence="1">Uncharacterized protein</fullName>
    </submittedName>
</protein>
<keyword evidence="2" id="KW-1185">Reference proteome</keyword>
<sequence>MREVHHDGFADEMCFMLGCHSVRFLRVEFCLITVLQFGDIPDMTMGLDEKEKIPVWQFGWSRTSMLSRGGAHVYRYPIYGFKHALGRRRERFKRRQRAKSTDVHTVETYNIYGLSLALLAIRVSDPVIQRIRSRSLVVRVLRGIWAIQRVKSQS</sequence>
<dbReference type="EMBL" id="JANJYI010000004">
    <property type="protein sequence ID" value="KAK2653367.1"/>
    <property type="molecule type" value="Genomic_DNA"/>
</dbReference>
<dbReference type="AlphaFoldDB" id="A0AAE0CJE2"/>
<dbReference type="Proteomes" id="UP001280121">
    <property type="component" value="Unassembled WGS sequence"/>
</dbReference>
<evidence type="ECO:0000313" key="1">
    <source>
        <dbReference type="EMBL" id="KAK2653367.1"/>
    </source>
</evidence>
<proteinExistence type="predicted"/>
<reference evidence="1" key="1">
    <citation type="journal article" date="2023" name="Plant J.">
        <title>Genome sequences and population genomics provide insights into the demographic history, inbreeding, and mutation load of two 'living fossil' tree species of Dipteronia.</title>
        <authorList>
            <person name="Feng Y."/>
            <person name="Comes H.P."/>
            <person name="Chen J."/>
            <person name="Zhu S."/>
            <person name="Lu R."/>
            <person name="Zhang X."/>
            <person name="Li P."/>
            <person name="Qiu J."/>
            <person name="Olsen K.M."/>
            <person name="Qiu Y."/>
        </authorList>
    </citation>
    <scope>NUCLEOTIDE SEQUENCE</scope>
    <source>
        <strain evidence="1">KIB01</strain>
    </source>
</reference>
<gene>
    <name evidence="1" type="ORF">Ddye_013223</name>
</gene>
<evidence type="ECO:0000313" key="2">
    <source>
        <dbReference type="Proteomes" id="UP001280121"/>
    </source>
</evidence>